<dbReference type="Proteomes" id="UP000237983">
    <property type="component" value="Unassembled WGS sequence"/>
</dbReference>
<dbReference type="PROSITE" id="PS50931">
    <property type="entry name" value="HTH_LYSR"/>
    <property type="match status" value="1"/>
</dbReference>
<dbReference type="InterPro" id="IPR036388">
    <property type="entry name" value="WH-like_DNA-bd_sf"/>
</dbReference>
<keyword evidence="2" id="KW-0805">Transcription regulation</keyword>
<dbReference type="Gene3D" id="1.10.10.10">
    <property type="entry name" value="Winged helix-like DNA-binding domain superfamily/Winged helix DNA-binding domain"/>
    <property type="match status" value="1"/>
</dbReference>
<dbReference type="SUPFAM" id="SSF46785">
    <property type="entry name" value="Winged helix' DNA-binding domain"/>
    <property type="match status" value="1"/>
</dbReference>
<dbReference type="AlphaFoldDB" id="A0A2T0VGS8"/>
<keyword evidence="4" id="KW-0804">Transcription</keyword>
<comment type="caution">
    <text evidence="6">The sequence shown here is derived from an EMBL/GenBank/DDBJ whole genome shotgun (WGS) entry which is preliminary data.</text>
</comment>
<proteinExistence type="inferred from homology"/>
<keyword evidence="3 6" id="KW-0238">DNA-binding</keyword>
<dbReference type="EMBL" id="PVTL01000002">
    <property type="protein sequence ID" value="PRY69428.1"/>
    <property type="molecule type" value="Genomic_DNA"/>
</dbReference>
<dbReference type="GO" id="GO:0003677">
    <property type="term" value="F:DNA binding"/>
    <property type="evidence" value="ECO:0007669"/>
    <property type="project" value="UniProtKB-KW"/>
</dbReference>
<organism evidence="6 7">
    <name type="scientific">Glaciihabitans tibetensis</name>
    <dbReference type="NCBI Taxonomy" id="1266600"/>
    <lineage>
        <taxon>Bacteria</taxon>
        <taxon>Bacillati</taxon>
        <taxon>Actinomycetota</taxon>
        <taxon>Actinomycetes</taxon>
        <taxon>Micrococcales</taxon>
        <taxon>Microbacteriaceae</taxon>
        <taxon>Glaciihabitans</taxon>
    </lineage>
</organism>
<reference evidence="6 7" key="1">
    <citation type="submission" date="2018-03" db="EMBL/GenBank/DDBJ databases">
        <title>Genomic Encyclopedia of Type Strains, Phase III (KMG-III): the genomes of soil and plant-associated and newly described type strains.</title>
        <authorList>
            <person name="Whitman W."/>
        </authorList>
    </citation>
    <scope>NUCLEOTIDE SEQUENCE [LARGE SCALE GENOMIC DNA]</scope>
    <source>
        <strain evidence="6 7">CGMCC 1.12484</strain>
    </source>
</reference>
<name>A0A2T0VGS8_9MICO</name>
<dbReference type="GO" id="GO:0003700">
    <property type="term" value="F:DNA-binding transcription factor activity"/>
    <property type="evidence" value="ECO:0007669"/>
    <property type="project" value="InterPro"/>
</dbReference>
<evidence type="ECO:0000256" key="2">
    <source>
        <dbReference type="ARBA" id="ARBA00023015"/>
    </source>
</evidence>
<dbReference type="InterPro" id="IPR036390">
    <property type="entry name" value="WH_DNA-bd_sf"/>
</dbReference>
<dbReference type="OrthoDB" id="4131546at2"/>
<evidence type="ECO:0000313" key="6">
    <source>
        <dbReference type="EMBL" id="PRY69428.1"/>
    </source>
</evidence>
<dbReference type="RefSeq" id="WP_106210218.1">
    <property type="nucleotide sequence ID" value="NZ_PVTL01000002.1"/>
</dbReference>
<dbReference type="PANTHER" id="PTHR30346">
    <property type="entry name" value="TRANSCRIPTIONAL DUAL REGULATOR HCAR-RELATED"/>
    <property type="match status" value="1"/>
</dbReference>
<evidence type="ECO:0000256" key="4">
    <source>
        <dbReference type="ARBA" id="ARBA00023163"/>
    </source>
</evidence>
<evidence type="ECO:0000256" key="1">
    <source>
        <dbReference type="ARBA" id="ARBA00009437"/>
    </source>
</evidence>
<dbReference type="InterPro" id="IPR011991">
    <property type="entry name" value="ArsR-like_HTH"/>
</dbReference>
<dbReference type="Pfam" id="PF00126">
    <property type="entry name" value="HTH_1"/>
    <property type="match status" value="1"/>
</dbReference>
<dbReference type="InterPro" id="IPR000847">
    <property type="entry name" value="LysR_HTH_N"/>
</dbReference>
<dbReference type="Gene3D" id="3.40.190.10">
    <property type="entry name" value="Periplasmic binding protein-like II"/>
    <property type="match status" value="2"/>
</dbReference>
<dbReference type="CDD" id="cd00090">
    <property type="entry name" value="HTH_ARSR"/>
    <property type="match status" value="1"/>
</dbReference>
<dbReference type="Pfam" id="PF03466">
    <property type="entry name" value="LysR_substrate"/>
    <property type="match status" value="1"/>
</dbReference>
<feature type="domain" description="HTH lysR-type" evidence="5">
    <location>
        <begin position="1"/>
        <end position="58"/>
    </location>
</feature>
<dbReference type="GO" id="GO:0032993">
    <property type="term" value="C:protein-DNA complex"/>
    <property type="evidence" value="ECO:0007669"/>
    <property type="project" value="TreeGrafter"/>
</dbReference>
<dbReference type="InterPro" id="IPR005119">
    <property type="entry name" value="LysR_subst-bd"/>
</dbReference>
<comment type="similarity">
    <text evidence="1">Belongs to the LysR transcriptional regulatory family.</text>
</comment>
<dbReference type="SUPFAM" id="SSF53850">
    <property type="entry name" value="Periplasmic binding protein-like II"/>
    <property type="match status" value="1"/>
</dbReference>
<keyword evidence="7" id="KW-1185">Reference proteome</keyword>
<gene>
    <name evidence="6" type="ORF">B0I08_102101</name>
</gene>
<evidence type="ECO:0000313" key="7">
    <source>
        <dbReference type="Proteomes" id="UP000237983"/>
    </source>
</evidence>
<sequence>MDIRRLELLRELAERGSITAVARATQRTPSAVSQQLKVLEREAGIPLTERSGRGIVLTGAGRALALTATEVAVAIEHAQAVWEDFKQAPRGEVTLTTFPTGGQMFLPGLLGAVAEVPGLTLICTDQDALLPDFADLTPDFDIVLADAPGYLPSWRERGLAVIPLMREPLDVALPEGHPLSAKATLAPKDLVDVTWIGMRVGFHYDRILSQIEAANGVSAKVGQRFLDNGIVESVVAAGHGIAILPRFTTRDKENGLVTRPLTGVVAVRQIFALLRPDRAERPSVRLVVEALRTEAKRMQELYESLR</sequence>
<evidence type="ECO:0000259" key="5">
    <source>
        <dbReference type="PROSITE" id="PS50931"/>
    </source>
</evidence>
<protein>
    <submittedName>
        <fullName evidence="6">DNA-binding transcriptional LysR family regulator</fullName>
    </submittedName>
</protein>
<accession>A0A2T0VGS8</accession>
<evidence type="ECO:0000256" key="3">
    <source>
        <dbReference type="ARBA" id="ARBA00023125"/>
    </source>
</evidence>
<dbReference type="PANTHER" id="PTHR30346:SF29">
    <property type="entry name" value="LYSR SUBSTRATE-BINDING"/>
    <property type="match status" value="1"/>
</dbReference>